<feature type="binding site" evidence="5 7">
    <location>
        <begin position="84"/>
        <end position="87"/>
    </location>
    <ligand>
        <name>substrate</name>
    </ligand>
</feature>
<evidence type="ECO:0000256" key="5">
    <source>
        <dbReference type="HAMAP-Rule" id="MF_01039"/>
    </source>
</evidence>
<evidence type="ECO:0000256" key="6">
    <source>
        <dbReference type="PIRSR" id="PIRSR613078-1"/>
    </source>
</evidence>
<sequence>MPVLILLRHGQSVWNLENRFTGDTDIDLTPAGEQEAALAGNLLQDFHVDVAYTSMLNRAMHTLNIVLSKIGTTIPVIRSAALNERNYGSLQGLNKAEVEKQYGTKQLVLWRRSYDTAPPNGESLKDTYNRVIPYYNEEIAPQLQAGKNVLIVAHGNSLRALMMYLEHISVTDITGINIATGIPRLYTFTSDMQLLDAHYLANAAPEPATK</sequence>
<dbReference type="AlphaFoldDB" id="A0A0A2M3N1"/>
<dbReference type="HAMAP" id="MF_01039">
    <property type="entry name" value="PGAM_GpmA"/>
    <property type="match status" value="1"/>
</dbReference>
<feature type="binding site" evidence="5 7">
    <location>
        <begin position="155"/>
        <end position="156"/>
    </location>
    <ligand>
        <name>substrate</name>
    </ligand>
</feature>
<dbReference type="Proteomes" id="UP000030152">
    <property type="component" value="Unassembled WGS sequence"/>
</dbReference>
<dbReference type="UniPathway" id="UPA00109">
    <property type="reaction ID" value="UER00186"/>
</dbReference>
<dbReference type="EMBL" id="JRLX01000013">
    <property type="protein sequence ID" value="KGO86181.1"/>
    <property type="molecule type" value="Genomic_DNA"/>
</dbReference>
<evidence type="ECO:0000256" key="2">
    <source>
        <dbReference type="ARBA" id="ARBA00022432"/>
    </source>
</evidence>
<dbReference type="eggNOG" id="COG0588">
    <property type="taxonomic scope" value="Bacteria"/>
</dbReference>
<dbReference type="OrthoDB" id="9782128at2"/>
<accession>A0A0A2M3N1</accession>
<dbReference type="PROSITE" id="PS00175">
    <property type="entry name" value="PG_MUTASE"/>
    <property type="match status" value="1"/>
</dbReference>
<evidence type="ECO:0000256" key="4">
    <source>
        <dbReference type="ARBA" id="ARBA00023235"/>
    </source>
</evidence>
<reference evidence="10 11" key="1">
    <citation type="submission" date="2013-09" db="EMBL/GenBank/DDBJ databases">
        <authorList>
            <person name="Zeng Z."/>
            <person name="Chen C."/>
        </authorList>
    </citation>
    <scope>NUCLEOTIDE SEQUENCE [LARGE SCALE GENOMIC DNA]</scope>
    <source>
        <strain evidence="10 11">WB 3.3-2</strain>
    </source>
</reference>
<comment type="caution">
    <text evidence="10">The sequence shown here is derived from an EMBL/GenBank/DDBJ whole genome shotgun (WGS) entry which is preliminary data.</text>
</comment>
<keyword evidence="2 5" id="KW-0312">Gluconeogenesis</keyword>
<evidence type="ECO:0000313" key="10">
    <source>
        <dbReference type="EMBL" id="KGO86181.1"/>
    </source>
</evidence>
<feature type="binding site" evidence="5 7">
    <location>
        <position position="58"/>
    </location>
    <ligand>
        <name>substrate</name>
    </ligand>
</feature>
<organism evidence="10 11">
    <name type="scientific">Flavobacterium rivuli WB 3.3-2 = DSM 21788</name>
    <dbReference type="NCBI Taxonomy" id="1121895"/>
    <lineage>
        <taxon>Bacteria</taxon>
        <taxon>Pseudomonadati</taxon>
        <taxon>Bacteroidota</taxon>
        <taxon>Flavobacteriia</taxon>
        <taxon>Flavobacteriales</taxon>
        <taxon>Flavobacteriaceae</taxon>
        <taxon>Flavobacterium</taxon>
    </lineage>
</organism>
<evidence type="ECO:0000256" key="8">
    <source>
        <dbReference type="PIRSR" id="PIRSR613078-3"/>
    </source>
</evidence>
<evidence type="ECO:0000313" key="11">
    <source>
        <dbReference type="Proteomes" id="UP000030152"/>
    </source>
</evidence>
<dbReference type="STRING" id="1121895.GCA_000378485_03372"/>
<comment type="function">
    <text evidence="5 9">Catalyzes the interconversion of 2-phosphoglycerate and 3-phosphoglycerate.</text>
</comment>
<dbReference type="NCBIfam" id="TIGR01258">
    <property type="entry name" value="pgm_1"/>
    <property type="match status" value="2"/>
</dbReference>
<comment type="similarity">
    <text evidence="1 5">Belongs to the phosphoglycerate mutase family. BPG-dependent PGAM subfamily.</text>
</comment>
<dbReference type="InterPro" id="IPR005952">
    <property type="entry name" value="Phosphogly_mut1"/>
</dbReference>
<proteinExistence type="inferred from homology"/>
<protein>
    <recommendedName>
        <fullName evidence="5 9">2,3-bisphosphoglycerate-dependent phosphoglycerate mutase</fullName>
        <shortName evidence="5">BPG-dependent PGAM</shortName>
        <shortName evidence="5">PGAM</shortName>
        <shortName evidence="5">Phosphoglyceromutase</shortName>
        <shortName evidence="5">dPGM</shortName>
        <ecNumber evidence="5 9">5.4.2.11</ecNumber>
    </recommendedName>
</protein>
<keyword evidence="11" id="KW-1185">Reference proteome</keyword>
<gene>
    <name evidence="5" type="primary">gpmA</name>
    <name evidence="10" type="ORF">Q765_12775</name>
</gene>
<dbReference type="InterPro" id="IPR029033">
    <property type="entry name" value="His_PPase_superfam"/>
</dbReference>
<keyword evidence="4 5" id="KW-0413">Isomerase</keyword>
<evidence type="ECO:0000256" key="3">
    <source>
        <dbReference type="ARBA" id="ARBA00023152"/>
    </source>
</evidence>
<dbReference type="PANTHER" id="PTHR11931">
    <property type="entry name" value="PHOSPHOGLYCERATE MUTASE"/>
    <property type="match status" value="1"/>
</dbReference>
<feature type="active site" description="Proton donor/acceptor" evidence="5 6">
    <location>
        <position position="84"/>
    </location>
</feature>
<dbReference type="GO" id="GO:0006096">
    <property type="term" value="P:glycolytic process"/>
    <property type="evidence" value="ECO:0007669"/>
    <property type="project" value="UniProtKB-UniRule"/>
</dbReference>
<evidence type="ECO:0000256" key="9">
    <source>
        <dbReference type="RuleBase" id="RU004512"/>
    </source>
</evidence>
<dbReference type="SMART" id="SM00855">
    <property type="entry name" value="PGAM"/>
    <property type="match status" value="1"/>
</dbReference>
<keyword evidence="3 5" id="KW-0324">Glycolysis</keyword>
<feature type="binding site" evidence="5 7">
    <location>
        <begin position="111"/>
        <end position="112"/>
    </location>
    <ligand>
        <name>substrate</name>
    </ligand>
</feature>
<feature type="binding site" evidence="5 7">
    <location>
        <position position="95"/>
    </location>
    <ligand>
        <name>substrate</name>
    </ligand>
</feature>
<dbReference type="PIRSF" id="PIRSF000709">
    <property type="entry name" value="6PFK_2-Ptase"/>
    <property type="match status" value="1"/>
</dbReference>
<name>A0A0A2M3N1_9FLAO</name>
<feature type="binding site" evidence="5 7">
    <location>
        <begin position="21"/>
        <end position="22"/>
    </location>
    <ligand>
        <name>substrate</name>
    </ligand>
</feature>
<dbReference type="InterPro" id="IPR013078">
    <property type="entry name" value="His_Pase_superF_clade-1"/>
</dbReference>
<dbReference type="GO" id="GO:0006094">
    <property type="term" value="P:gluconeogenesis"/>
    <property type="evidence" value="ECO:0007669"/>
    <property type="project" value="UniProtKB-UniRule"/>
</dbReference>
<dbReference type="RefSeq" id="WP_020214548.1">
    <property type="nucleotide sequence ID" value="NZ_JRLX01000013.1"/>
</dbReference>
<dbReference type="EC" id="5.4.2.11" evidence="5 9"/>
<dbReference type="GO" id="GO:0004619">
    <property type="term" value="F:phosphoglycerate mutase activity"/>
    <property type="evidence" value="ECO:0007669"/>
    <property type="project" value="UniProtKB-UniRule"/>
</dbReference>
<feature type="site" description="Transition state stabilizer" evidence="5 8">
    <location>
        <position position="154"/>
    </location>
</feature>
<evidence type="ECO:0000256" key="7">
    <source>
        <dbReference type="PIRSR" id="PIRSR613078-2"/>
    </source>
</evidence>
<comment type="catalytic activity">
    <reaction evidence="5 9">
        <text>(2R)-2-phosphoglycerate = (2R)-3-phosphoglycerate</text>
        <dbReference type="Rhea" id="RHEA:15901"/>
        <dbReference type="ChEBI" id="CHEBI:58272"/>
        <dbReference type="ChEBI" id="CHEBI:58289"/>
        <dbReference type="EC" id="5.4.2.11"/>
    </reaction>
</comment>
<dbReference type="Gene3D" id="3.40.50.1240">
    <property type="entry name" value="Phosphoglycerate mutase-like"/>
    <property type="match status" value="1"/>
</dbReference>
<dbReference type="Pfam" id="PF00300">
    <property type="entry name" value="His_Phos_1"/>
    <property type="match status" value="1"/>
</dbReference>
<feature type="binding site" evidence="5 7">
    <location>
        <begin position="8"/>
        <end position="15"/>
    </location>
    <ligand>
        <name>substrate</name>
    </ligand>
</feature>
<comment type="pathway">
    <text evidence="5 9">Carbohydrate degradation; glycolysis; pyruvate from D-glyceraldehyde 3-phosphate: step 3/5.</text>
</comment>
<dbReference type="SUPFAM" id="SSF53254">
    <property type="entry name" value="Phosphoglycerate mutase-like"/>
    <property type="match status" value="1"/>
</dbReference>
<feature type="active site" description="Tele-phosphohistidine intermediate" evidence="5 6">
    <location>
        <position position="9"/>
    </location>
</feature>
<dbReference type="CDD" id="cd07067">
    <property type="entry name" value="HP_PGM_like"/>
    <property type="match status" value="1"/>
</dbReference>
<dbReference type="InterPro" id="IPR001345">
    <property type="entry name" value="PG/BPGM_mutase_AS"/>
</dbReference>
<evidence type="ECO:0000256" key="1">
    <source>
        <dbReference type="ARBA" id="ARBA00006717"/>
    </source>
</evidence>